<reference evidence="3 4" key="1">
    <citation type="submission" date="2014-04" db="EMBL/GenBank/DDBJ databases">
        <authorList>
            <consortium name="DOE Joint Genome Institute"/>
            <person name="Kuo A."/>
            <person name="Tarkka M."/>
            <person name="Buscot F."/>
            <person name="Kohler A."/>
            <person name="Nagy L.G."/>
            <person name="Floudas D."/>
            <person name="Copeland A."/>
            <person name="Barry K.W."/>
            <person name="Cichocki N."/>
            <person name="Veneault-Fourrey C."/>
            <person name="LaButti K."/>
            <person name="Lindquist E.A."/>
            <person name="Lipzen A."/>
            <person name="Lundell T."/>
            <person name="Morin E."/>
            <person name="Murat C."/>
            <person name="Sun H."/>
            <person name="Tunlid A."/>
            <person name="Henrissat B."/>
            <person name="Grigoriev I.V."/>
            <person name="Hibbett D.S."/>
            <person name="Martin F."/>
            <person name="Nordberg H.P."/>
            <person name="Cantor M.N."/>
            <person name="Hua S.X."/>
        </authorList>
    </citation>
    <scope>NUCLEOTIDE SEQUENCE [LARGE SCALE GENOMIC DNA]</scope>
    <source>
        <strain evidence="3 4">F 1598</strain>
    </source>
</reference>
<dbReference type="STRING" id="765440.A0A0C3AP78"/>
<dbReference type="InterPro" id="IPR024983">
    <property type="entry name" value="CHAT_dom"/>
</dbReference>
<dbReference type="AlphaFoldDB" id="A0A0C3AP78"/>
<feature type="coiled-coil region" evidence="1">
    <location>
        <begin position="141"/>
        <end position="168"/>
    </location>
</feature>
<evidence type="ECO:0000259" key="2">
    <source>
        <dbReference type="Pfam" id="PF12770"/>
    </source>
</evidence>
<name>A0A0C3AP78_PILCF</name>
<evidence type="ECO:0000313" key="4">
    <source>
        <dbReference type="Proteomes" id="UP000054166"/>
    </source>
</evidence>
<dbReference type="InParanoid" id="A0A0C3AP78"/>
<dbReference type="Proteomes" id="UP000054166">
    <property type="component" value="Unassembled WGS sequence"/>
</dbReference>
<feature type="domain" description="CHAT" evidence="2">
    <location>
        <begin position="326"/>
        <end position="594"/>
    </location>
</feature>
<keyword evidence="4" id="KW-1185">Reference proteome</keyword>
<dbReference type="HOGENOM" id="CLU_001305_5_1_1"/>
<dbReference type="EMBL" id="KN833043">
    <property type="protein sequence ID" value="KIM75678.1"/>
    <property type="molecule type" value="Genomic_DNA"/>
</dbReference>
<evidence type="ECO:0000256" key="1">
    <source>
        <dbReference type="SAM" id="Coils"/>
    </source>
</evidence>
<organism evidence="3 4">
    <name type="scientific">Piloderma croceum (strain F 1598)</name>
    <dbReference type="NCBI Taxonomy" id="765440"/>
    <lineage>
        <taxon>Eukaryota</taxon>
        <taxon>Fungi</taxon>
        <taxon>Dikarya</taxon>
        <taxon>Basidiomycota</taxon>
        <taxon>Agaricomycotina</taxon>
        <taxon>Agaricomycetes</taxon>
        <taxon>Agaricomycetidae</taxon>
        <taxon>Atheliales</taxon>
        <taxon>Atheliaceae</taxon>
        <taxon>Piloderma</taxon>
    </lineage>
</organism>
<sequence>MDDSHPNKVRYLRSLGIALQTRFECLGEQADFVVCVTSFRAAAQLKAAYPYQALSASRQWAKASYLNGDLMSALEGYRTALELLPKVVWLGLDTSLRQDWLLGAESEALGCLAATCAIRLGHLEEAVELLDLGRSVFWRQASSLRSDLQKLNEDEPELSEKLERVGRQLDAGNFSDSAFTIGAENIGNDRQRTPKDVVRERRLLVAEWEELVERVRQLPQFKYFLRPIPFCQLRQVSVAGQVVIINASGYGVDALIFGNTGPIEHVSLPHINLEILTNMSSNIVLERPINASATQRRNYTTRFLKPALRTVWNNILVHIFEKIHIPLVDNSVLPQRRIWWYPTGPLTFIPIHAAGLGSRVDASRLVISSYVTTLGSHSQAQNKYQRISQGQNKLLTVSQTATPGQSSLPKTMEEVDEVALVFCSSGWSEQDIVSLRGPDATVNAVSSALNLCSWVHFACHGSQDPKLGMKSAFSLHDGQLELSEIATKKISYGQFAFLSACQAASGLKDLPGEAMHLAAGLQFAGFPSVIATMWGICDNDAPTVADHTYQYLFRNGLQGLDPSEAATALNRAVLRFREDPSIMLDQWAPFIHFGI</sequence>
<dbReference type="OrthoDB" id="9991317at2759"/>
<reference evidence="4" key="2">
    <citation type="submission" date="2015-01" db="EMBL/GenBank/DDBJ databases">
        <title>Evolutionary Origins and Diversification of the Mycorrhizal Mutualists.</title>
        <authorList>
            <consortium name="DOE Joint Genome Institute"/>
            <consortium name="Mycorrhizal Genomics Consortium"/>
            <person name="Kohler A."/>
            <person name="Kuo A."/>
            <person name="Nagy L.G."/>
            <person name="Floudas D."/>
            <person name="Copeland A."/>
            <person name="Barry K.W."/>
            <person name="Cichocki N."/>
            <person name="Veneault-Fourrey C."/>
            <person name="LaButti K."/>
            <person name="Lindquist E.A."/>
            <person name="Lipzen A."/>
            <person name="Lundell T."/>
            <person name="Morin E."/>
            <person name="Murat C."/>
            <person name="Riley R."/>
            <person name="Ohm R."/>
            <person name="Sun H."/>
            <person name="Tunlid A."/>
            <person name="Henrissat B."/>
            <person name="Grigoriev I.V."/>
            <person name="Hibbett D.S."/>
            <person name="Martin F."/>
        </authorList>
    </citation>
    <scope>NUCLEOTIDE SEQUENCE [LARGE SCALE GENOMIC DNA]</scope>
    <source>
        <strain evidence="4">F 1598</strain>
    </source>
</reference>
<protein>
    <recommendedName>
        <fullName evidence="2">CHAT domain-containing protein</fullName>
    </recommendedName>
</protein>
<keyword evidence="1" id="KW-0175">Coiled coil</keyword>
<dbReference type="Pfam" id="PF12770">
    <property type="entry name" value="CHAT"/>
    <property type="match status" value="1"/>
</dbReference>
<accession>A0A0C3AP78</accession>
<proteinExistence type="predicted"/>
<gene>
    <name evidence="3" type="ORF">PILCRDRAFT_13333</name>
</gene>
<evidence type="ECO:0000313" key="3">
    <source>
        <dbReference type="EMBL" id="KIM75678.1"/>
    </source>
</evidence>